<dbReference type="Gene3D" id="2.30.30.940">
    <property type="match status" value="1"/>
</dbReference>
<dbReference type="Proteomes" id="UP000063991">
    <property type="component" value="Chromosome"/>
</dbReference>
<evidence type="ECO:0000313" key="5">
    <source>
        <dbReference type="Proteomes" id="UP000063991"/>
    </source>
</evidence>
<dbReference type="InterPro" id="IPR029493">
    <property type="entry name" value="RecD2-like_HHH"/>
</dbReference>
<reference evidence="4 5" key="1">
    <citation type="submission" date="2015-12" db="EMBL/GenBank/DDBJ databases">
        <authorList>
            <person name="Shamseldin A."/>
            <person name="Moawad H."/>
            <person name="Abd El-Rahim W.M."/>
            <person name="Sadowsky M.J."/>
        </authorList>
    </citation>
    <scope>NUCLEOTIDE SEQUENCE [LARGE SCALE GENOMIC DNA]</scope>
    <source>
        <strain evidence="4 5">D7</strain>
    </source>
</reference>
<dbReference type="GO" id="GO:0003678">
    <property type="term" value="F:DNA helicase activity"/>
    <property type="evidence" value="ECO:0007669"/>
    <property type="project" value="UniProtKB-ARBA"/>
</dbReference>
<gene>
    <name evidence="4" type="ORF">AVL55_11895</name>
</gene>
<dbReference type="Pfam" id="PF14490">
    <property type="entry name" value="HHH_RecD2"/>
    <property type="match status" value="1"/>
</dbReference>
<dbReference type="EMBL" id="CP014323">
    <property type="protein sequence ID" value="AMJ98807.1"/>
    <property type="molecule type" value="Genomic_DNA"/>
</dbReference>
<dbReference type="SUPFAM" id="SSF52540">
    <property type="entry name" value="P-loop containing nucleoside triphosphate hydrolases"/>
    <property type="match status" value="2"/>
</dbReference>
<protein>
    <recommendedName>
        <fullName evidence="3">AAA+ ATPase domain-containing protein</fullName>
    </recommendedName>
</protein>
<evidence type="ECO:0000256" key="2">
    <source>
        <dbReference type="ARBA" id="ARBA00022840"/>
    </source>
</evidence>
<evidence type="ECO:0000313" key="4">
    <source>
        <dbReference type="EMBL" id="AMJ98807.1"/>
    </source>
</evidence>
<accession>A0A126Q0J6</accession>
<keyword evidence="1" id="KW-0547">Nucleotide-binding</keyword>
<dbReference type="InterPro" id="IPR027417">
    <property type="entry name" value="P-loop_NTPase"/>
</dbReference>
<sequence>MISKTGLTQKAADALVEGFKNYSNLEYAQWLSDIRVPMDVIQKIIRFHQLETITQITDNPYRLLHFGLPFHTLRRNKIVIKMGVDEIAHEHFGVTKDDPRRLSGAVNEAMKKIADEGSSCATEVRVIKHLKRLIGNNEDLIKQALKYSKETASIKITKGNIYHSLGILVMENVVAKRLLSLKSQSFWSAEHDKVFHHIVSIQPFSLLERQIEAVRGALENGVFAVTGGAGTGKTTVLNAIMRGYAGLNFTVRGIALSGRAAMRMSEATGFECCTIAKFLLEKKYAEGVNGIVIIDEASMIDLKNMYRILMHIPTSMRLLFVGDEEQLPPIGAGLVFSDIIKSGMIPKIKLEVVKRQVSDSGIPAYSLYIKEGKLPTELSNVNVTFHESSADKVDETAIKLLKAFGEKETQIITPTNSKKNIINIQCQDRINPDGERMIFQNNGKYQHIRVKQNDPVIFTQNNYDAKVWNGTMGYLIQASSKDPEILGIVKDDSGAEVPITFSLVDSLELSYAITLHKAQGSQFKRVVIALTNSRQLDRSWLYTAITRATEHVHIIGTKEMLVDAIERVGAAKRRNTFLKSLLIHGGKAQLV</sequence>
<dbReference type="AlphaFoldDB" id="A0A126Q0J6"/>
<dbReference type="CDD" id="cd17933">
    <property type="entry name" value="DEXSc_RecD-like"/>
    <property type="match status" value="1"/>
</dbReference>
<dbReference type="InterPro" id="IPR027785">
    <property type="entry name" value="UvrD-like_helicase_C"/>
</dbReference>
<dbReference type="Gene3D" id="3.40.50.300">
    <property type="entry name" value="P-loop containing nucleotide triphosphate hydrolases"/>
    <property type="match status" value="2"/>
</dbReference>
<dbReference type="Pfam" id="PF13538">
    <property type="entry name" value="UvrD_C_2"/>
    <property type="match status" value="1"/>
</dbReference>
<feature type="domain" description="AAA+ ATPase" evidence="3">
    <location>
        <begin position="219"/>
        <end position="358"/>
    </location>
</feature>
<dbReference type="RefSeq" id="WP_061095281.1">
    <property type="nucleotide sequence ID" value="NZ_CP014323.1"/>
</dbReference>
<proteinExistence type="predicted"/>
<evidence type="ECO:0000259" key="3">
    <source>
        <dbReference type="SMART" id="SM00382"/>
    </source>
</evidence>
<dbReference type="CDD" id="cd18809">
    <property type="entry name" value="SF1_C_RecD"/>
    <property type="match status" value="1"/>
</dbReference>
<dbReference type="InterPro" id="IPR050534">
    <property type="entry name" value="Coronavir_polyprotein_1ab"/>
</dbReference>
<name>A0A126Q0J6_ALTMA</name>
<dbReference type="GO" id="GO:0005524">
    <property type="term" value="F:ATP binding"/>
    <property type="evidence" value="ECO:0007669"/>
    <property type="project" value="UniProtKB-KW"/>
</dbReference>
<dbReference type="PANTHER" id="PTHR43788">
    <property type="entry name" value="DNA2/NAM7 HELICASE FAMILY MEMBER"/>
    <property type="match status" value="1"/>
</dbReference>
<dbReference type="PANTHER" id="PTHR43788:SF6">
    <property type="entry name" value="DNA HELICASE B"/>
    <property type="match status" value="1"/>
</dbReference>
<dbReference type="Pfam" id="PF13604">
    <property type="entry name" value="AAA_30"/>
    <property type="match status" value="1"/>
</dbReference>
<dbReference type="SMART" id="SM00382">
    <property type="entry name" value="AAA"/>
    <property type="match status" value="1"/>
</dbReference>
<dbReference type="Gene3D" id="1.10.10.2220">
    <property type="match status" value="1"/>
</dbReference>
<dbReference type="OrthoDB" id="9763659at2"/>
<evidence type="ECO:0000256" key="1">
    <source>
        <dbReference type="ARBA" id="ARBA00022741"/>
    </source>
</evidence>
<organism evidence="4 5">
    <name type="scientific">Alteromonas macleodii</name>
    <name type="common">Pseudoalteromonas macleodii</name>
    <dbReference type="NCBI Taxonomy" id="28108"/>
    <lineage>
        <taxon>Bacteria</taxon>
        <taxon>Pseudomonadati</taxon>
        <taxon>Pseudomonadota</taxon>
        <taxon>Gammaproteobacteria</taxon>
        <taxon>Alteromonadales</taxon>
        <taxon>Alteromonadaceae</taxon>
        <taxon>Alteromonas/Salinimonas group</taxon>
        <taxon>Alteromonas</taxon>
    </lineage>
</organism>
<keyword evidence="2" id="KW-0067">ATP-binding</keyword>
<dbReference type="InterPro" id="IPR003593">
    <property type="entry name" value="AAA+_ATPase"/>
</dbReference>